<evidence type="ECO:0000313" key="1">
    <source>
        <dbReference type="EMBL" id="MCK9876639.1"/>
    </source>
</evidence>
<sequence length="119" mass="12862">MTVVHDGRPVQVDVGMAGLLSALWAAGVGTVYSCQGEPGRPGAENLAYLAFPTVADRIRFAARLPTDLPGWEWVIEHEVAGGRDSVHFPPADLSWLVELFGRGEGDLGPGRRQRSRRPS</sequence>
<gene>
    <name evidence="1" type="ORF">MXD59_12765</name>
</gene>
<accession>A0ABT0JZC1</accession>
<organism evidence="1 2">
    <name type="scientific">Frankia umida</name>
    <dbReference type="NCBI Taxonomy" id="573489"/>
    <lineage>
        <taxon>Bacteria</taxon>
        <taxon>Bacillati</taxon>
        <taxon>Actinomycetota</taxon>
        <taxon>Actinomycetes</taxon>
        <taxon>Frankiales</taxon>
        <taxon>Frankiaceae</taxon>
        <taxon>Frankia</taxon>
    </lineage>
</organism>
<comment type="caution">
    <text evidence="1">The sequence shown here is derived from an EMBL/GenBank/DDBJ whole genome shotgun (WGS) entry which is preliminary data.</text>
</comment>
<reference evidence="1 2" key="1">
    <citation type="submission" date="2022-04" db="EMBL/GenBank/DDBJ databases">
        <title>Genome diversity in the genus Frankia.</title>
        <authorList>
            <person name="Carlos-Shanley C."/>
            <person name="Hahn D."/>
        </authorList>
    </citation>
    <scope>NUCLEOTIDE SEQUENCE [LARGE SCALE GENOMIC DNA]</scope>
    <source>
        <strain evidence="1 2">Ag45/Mut15</strain>
    </source>
</reference>
<protein>
    <submittedName>
        <fullName evidence="1">Uncharacterized protein</fullName>
    </submittedName>
</protein>
<keyword evidence="2" id="KW-1185">Reference proteome</keyword>
<dbReference type="RefSeq" id="WP_248824869.1">
    <property type="nucleotide sequence ID" value="NZ_JALKFT010000010.1"/>
</dbReference>
<name>A0ABT0JZC1_9ACTN</name>
<dbReference type="Proteomes" id="UP001201873">
    <property type="component" value="Unassembled WGS sequence"/>
</dbReference>
<proteinExistence type="predicted"/>
<evidence type="ECO:0000313" key="2">
    <source>
        <dbReference type="Proteomes" id="UP001201873"/>
    </source>
</evidence>
<dbReference type="EMBL" id="JALKFT010000010">
    <property type="protein sequence ID" value="MCK9876639.1"/>
    <property type="molecule type" value="Genomic_DNA"/>
</dbReference>